<reference evidence="1 2" key="1">
    <citation type="journal article" date="2019" name="Commun. Biol.">
        <title>The bagworm genome reveals a unique fibroin gene that provides high tensile strength.</title>
        <authorList>
            <person name="Kono N."/>
            <person name="Nakamura H."/>
            <person name="Ohtoshi R."/>
            <person name="Tomita M."/>
            <person name="Numata K."/>
            <person name="Arakawa K."/>
        </authorList>
    </citation>
    <scope>NUCLEOTIDE SEQUENCE [LARGE SCALE GENOMIC DNA]</scope>
</reference>
<sequence length="132" mass="14814">MRSARADGGHHPSHSKLVTAALDAYSLYTRLLKQMTEHLTVHRRHTNTYAAHARARPAADARMCDPGNRIVLNFQGRELLRRRRRAYLPEALHEPLRALIVHEGEGGGGRPRRAGSGLNDDMICSRSRYIGV</sequence>
<proteinExistence type="predicted"/>
<evidence type="ECO:0000313" key="1">
    <source>
        <dbReference type="EMBL" id="GBP05416.1"/>
    </source>
</evidence>
<protein>
    <submittedName>
        <fullName evidence="1">Uncharacterized protein</fullName>
    </submittedName>
</protein>
<keyword evidence="2" id="KW-1185">Reference proteome</keyword>
<name>A0A4C1SU02_EUMVA</name>
<gene>
    <name evidence="1" type="ORF">EVAR_73973_1</name>
</gene>
<comment type="caution">
    <text evidence="1">The sequence shown here is derived from an EMBL/GenBank/DDBJ whole genome shotgun (WGS) entry which is preliminary data.</text>
</comment>
<evidence type="ECO:0000313" key="2">
    <source>
        <dbReference type="Proteomes" id="UP000299102"/>
    </source>
</evidence>
<organism evidence="1 2">
    <name type="scientific">Eumeta variegata</name>
    <name type="common">Bagworm moth</name>
    <name type="synonym">Eumeta japonica</name>
    <dbReference type="NCBI Taxonomy" id="151549"/>
    <lineage>
        <taxon>Eukaryota</taxon>
        <taxon>Metazoa</taxon>
        <taxon>Ecdysozoa</taxon>
        <taxon>Arthropoda</taxon>
        <taxon>Hexapoda</taxon>
        <taxon>Insecta</taxon>
        <taxon>Pterygota</taxon>
        <taxon>Neoptera</taxon>
        <taxon>Endopterygota</taxon>
        <taxon>Lepidoptera</taxon>
        <taxon>Glossata</taxon>
        <taxon>Ditrysia</taxon>
        <taxon>Tineoidea</taxon>
        <taxon>Psychidae</taxon>
        <taxon>Oiketicinae</taxon>
        <taxon>Eumeta</taxon>
    </lineage>
</organism>
<dbReference type="EMBL" id="BGZK01003899">
    <property type="protein sequence ID" value="GBP05416.1"/>
    <property type="molecule type" value="Genomic_DNA"/>
</dbReference>
<accession>A0A4C1SU02</accession>
<dbReference type="AlphaFoldDB" id="A0A4C1SU02"/>
<dbReference type="Proteomes" id="UP000299102">
    <property type="component" value="Unassembled WGS sequence"/>
</dbReference>